<feature type="domain" description="Heterokaryon incompatibility" evidence="2">
    <location>
        <begin position="48"/>
        <end position="171"/>
    </location>
</feature>
<dbReference type="PANTHER" id="PTHR24148">
    <property type="entry name" value="ANKYRIN REPEAT DOMAIN-CONTAINING PROTEIN 39 HOMOLOG-RELATED"/>
    <property type="match status" value="1"/>
</dbReference>
<keyword evidence="4" id="KW-1185">Reference proteome</keyword>
<feature type="compositionally biased region" description="Acidic residues" evidence="1">
    <location>
        <begin position="356"/>
        <end position="370"/>
    </location>
</feature>
<accession>A0A9P4L8F1</accession>
<dbReference type="Pfam" id="PF06985">
    <property type="entry name" value="HET"/>
    <property type="match status" value="1"/>
</dbReference>
<dbReference type="EMBL" id="ML976616">
    <property type="protein sequence ID" value="KAF1846021.1"/>
    <property type="molecule type" value="Genomic_DNA"/>
</dbReference>
<dbReference type="PANTHER" id="PTHR24148:SF73">
    <property type="entry name" value="HET DOMAIN PROTEIN (AFU_ORTHOLOGUE AFUA_8G01020)"/>
    <property type="match status" value="1"/>
</dbReference>
<dbReference type="InterPro" id="IPR010730">
    <property type="entry name" value="HET"/>
</dbReference>
<feature type="region of interest" description="Disordered" evidence="1">
    <location>
        <begin position="356"/>
        <end position="377"/>
    </location>
</feature>
<name>A0A9P4L8F1_9PLEO</name>
<dbReference type="InterPro" id="IPR052895">
    <property type="entry name" value="HetReg/Transcr_Mod"/>
</dbReference>
<dbReference type="Proteomes" id="UP000800039">
    <property type="component" value="Unassembled WGS sequence"/>
</dbReference>
<reference evidence="3" key="1">
    <citation type="submission" date="2020-01" db="EMBL/GenBank/DDBJ databases">
        <authorList>
            <consortium name="DOE Joint Genome Institute"/>
            <person name="Haridas S."/>
            <person name="Albert R."/>
            <person name="Binder M."/>
            <person name="Bloem J."/>
            <person name="Labutti K."/>
            <person name="Salamov A."/>
            <person name="Andreopoulos B."/>
            <person name="Baker S.E."/>
            <person name="Barry K."/>
            <person name="Bills G."/>
            <person name="Bluhm B.H."/>
            <person name="Cannon C."/>
            <person name="Castanera R."/>
            <person name="Culley D.E."/>
            <person name="Daum C."/>
            <person name="Ezra D."/>
            <person name="Gonzalez J.B."/>
            <person name="Henrissat B."/>
            <person name="Kuo A."/>
            <person name="Liang C."/>
            <person name="Lipzen A."/>
            <person name="Lutzoni F."/>
            <person name="Magnuson J."/>
            <person name="Mondo S."/>
            <person name="Nolan M."/>
            <person name="Ohm R."/>
            <person name="Pangilinan J."/>
            <person name="Park H.-J."/>
            <person name="Ramirez L."/>
            <person name="Alfaro M."/>
            <person name="Sun H."/>
            <person name="Tritt A."/>
            <person name="Yoshinaga Y."/>
            <person name="Zwiers L.-H."/>
            <person name="Turgeon B.G."/>
            <person name="Goodwin S.B."/>
            <person name="Spatafora J.W."/>
            <person name="Crous P.W."/>
            <person name="Grigoriev I.V."/>
        </authorList>
    </citation>
    <scope>NUCLEOTIDE SEQUENCE</scope>
    <source>
        <strain evidence="3">CBS 394.84</strain>
    </source>
</reference>
<evidence type="ECO:0000313" key="4">
    <source>
        <dbReference type="Proteomes" id="UP000800039"/>
    </source>
</evidence>
<evidence type="ECO:0000313" key="3">
    <source>
        <dbReference type="EMBL" id="KAF1846021.1"/>
    </source>
</evidence>
<gene>
    <name evidence="3" type="ORF">K460DRAFT_395539</name>
</gene>
<evidence type="ECO:0000256" key="1">
    <source>
        <dbReference type="SAM" id="MobiDB-lite"/>
    </source>
</evidence>
<sequence>MAFVHQPLIAQIRRIRLLKIIAPISPSEFWGPLSCEIKTVNMESAPPYFALSYTWGDLGDPTYIIHINGGAYRVKKNLYHFLCYFRGDSRYHGTYLWIDQICINQSDLDERSYTVRFMPTIYWRSTCVITWLGIDTDTVAAALDFAATRSADALTVLLSNRYFTRLWIVQEVLLAREVHVLAGTVWLGFQDMEETAREQVDKMLYGVRNPSLYLLWDSIHNRQSRHLAQCIDRYSSNHCEKPQDRVYSLLGLVKPEEQLAIDYEKSVPEVFVDAVKVLARSHWRQHPYTRFSKEPPYITTFMSLAKNMGFAQQLDTLRKLTKEIYNTKPSAAWYQKVLQYLESSYGASYSHITDDDYDEEEEVQEEEEDGGYQYLSI</sequence>
<dbReference type="OrthoDB" id="194358at2759"/>
<comment type="caution">
    <text evidence="3">The sequence shown here is derived from an EMBL/GenBank/DDBJ whole genome shotgun (WGS) entry which is preliminary data.</text>
</comment>
<proteinExistence type="predicted"/>
<protein>
    <submittedName>
        <fullName evidence="3">HET-domain-containing protein</fullName>
    </submittedName>
</protein>
<dbReference type="RefSeq" id="XP_040788584.1">
    <property type="nucleotide sequence ID" value="XM_040936049.1"/>
</dbReference>
<dbReference type="AlphaFoldDB" id="A0A9P4L8F1"/>
<dbReference type="GeneID" id="63853300"/>
<evidence type="ECO:0000259" key="2">
    <source>
        <dbReference type="Pfam" id="PF06985"/>
    </source>
</evidence>
<organism evidence="3 4">
    <name type="scientific">Cucurbitaria berberidis CBS 394.84</name>
    <dbReference type="NCBI Taxonomy" id="1168544"/>
    <lineage>
        <taxon>Eukaryota</taxon>
        <taxon>Fungi</taxon>
        <taxon>Dikarya</taxon>
        <taxon>Ascomycota</taxon>
        <taxon>Pezizomycotina</taxon>
        <taxon>Dothideomycetes</taxon>
        <taxon>Pleosporomycetidae</taxon>
        <taxon>Pleosporales</taxon>
        <taxon>Pleosporineae</taxon>
        <taxon>Cucurbitariaceae</taxon>
        <taxon>Cucurbitaria</taxon>
    </lineage>
</organism>